<keyword evidence="3" id="KW-1185">Reference proteome</keyword>
<name>A0A6A0A989_HAELA</name>
<organism evidence="2 3">
    <name type="scientific">Haematococcus lacustris</name>
    <name type="common">Green alga</name>
    <name type="synonym">Haematococcus pluvialis</name>
    <dbReference type="NCBI Taxonomy" id="44745"/>
    <lineage>
        <taxon>Eukaryota</taxon>
        <taxon>Viridiplantae</taxon>
        <taxon>Chlorophyta</taxon>
        <taxon>core chlorophytes</taxon>
        <taxon>Chlorophyceae</taxon>
        <taxon>CS clade</taxon>
        <taxon>Chlamydomonadales</taxon>
        <taxon>Haematococcaceae</taxon>
        <taxon>Haematococcus</taxon>
    </lineage>
</organism>
<protein>
    <submittedName>
        <fullName evidence="2">Uncharacterized protein</fullName>
    </submittedName>
</protein>
<sequence length="213" mass="23519">MVSKGHTGTGNVTPANQTTKARNTMLTRARTILLNSSMTCFPRLRDGGPGGPEGDEGGGDGARARRSKVFKLDANLQQPVFRNCPLTGKDMLDKLSQLLDMRLSKEQMKGVLKLLRALLANQPDLNLITSFYQLMSLQGVQCANEYEVHVCNAGKDNKGNNKYCPGFTYPKIPRSEWLAHKDHSGKTRTGRDWTDHSLIKTRVEARSNGTSLT</sequence>
<reference evidence="2 3" key="1">
    <citation type="submission" date="2020-02" db="EMBL/GenBank/DDBJ databases">
        <title>Draft genome sequence of Haematococcus lacustris strain NIES-144.</title>
        <authorList>
            <person name="Morimoto D."/>
            <person name="Nakagawa S."/>
            <person name="Yoshida T."/>
            <person name="Sawayama S."/>
        </authorList>
    </citation>
    <scope>NUCLEOTIDE SEQUENCE [LARGE SCALE GENOMIC DNA]</scope>
    <source>
        <strain evidence="2 3">NIES-144</strain>
    </source>
</reference>
<feature type="compositionally biased region" description="Polar residues" evidence="1">
    <location>
        <begin position="9"/>
        <end position="23"/>
    </location>
</feature>
<evidence type="ECO:0000313" key="3">
    <source>
        <dbReference type="Proteomes" id="UP000485058"/>
    </source>
</evidence>
<dbReference type="EMBL" id="BLLF01004139">
    <property type="protein sequence ID" value="GFH29011.1"/>
    <property type="molecule type" value="Genomic_DNA"/>
</dbReference>
<evidence type="ECO:0000313" key="2">
    <source>
        <dbReference type="EMBL" id="GFH29011.1"/>
    </source>
</evidence>
<proteinExistence type="predicted"/>
<feature type="region of interest" description="Disordered" evidence="1">
    <location>
        <begin position="40"/>
        <end position="63"/>
    </location>
</feature>
<gene>
    <name evidence="2" type="ORF">HaLaN_27595</name>
</gene>
<evidence type="ECO:0000256" key="1">
    <source>
        <dbReference type="SAM" id="MobiDB-lite"/>
    </source>
</evidence>
<accession>A0A6A0A989</accession>
<feature type="region of interest" description="Disordered" evidence="1">
    <location>
        <begin position="1"/>
        <end position="23"/>
    </location>
</feature>
<comment type="caution">
    <text evidence="2">The sequence shown here is derived from an EMBL/GenBank/DDBJ whole genome shotgun (WGS) entry which is preliminary data.</text>
</comment>
<dbReference type="AlphaFoldDB" id="A0A6A0A989"/>
<dbReference type="Proteomes" id="UP000485058">
    <property type="component" value="Unassembled WGS sequence"/>
</dbReference>